<protein>
    <submittedName>
        <fullName evidence="1">Uncharacterized protein</fullName>
    </submittedName>
</protein>
<dbReference type="AlphaFoldDB" id="A0AAE0YEM5"/>
<proteinExistence type="predicted"/>
<gene>
    <name evidence="1" type="ORF">RRG08_034418</name>
</gene>
<sequence length="656" mass="75868">MKRKGYTFLFLTVVVGPFSFSLLKCYRTTRQSISEQGWLLNSPVVASNPYELIYIEKFSLRDYTEKCRPEITDPFHPDIVKSVVNKAPPLRCDHDFLTEITFIQNHQLKVDISKLDVRIGNSKFSHCRYRSIIGLPNDDQKIGYSVWSKPFYNSISLQKNSEFIQVKCYSDSLEKSVISKSFFSLVPKRPHLDKLYDVKLNKRQVEYQPMETLNIVIVGVDGLSRHQFMRTMPKTYQYLTDVLGTFDFKMQGQHGGNTFSNFLPLLSGNLESDVKNWWDPSQPQDAFDFIFDNFEKAGYRTMYSEDNPFGSGLYFDDHYLIKPLTSYWHRPLHIAMLSEDGFESASGSCLGARPVSEFQFDYMLKFLSTFPDKPVFGLSFFDAVTHYDTGSAGMLDEHLLSFYKSLSVRGHMNNSLVMLFSDHGARWGKVRQSPHGRFDGRNPFLFLTFPPWFLHRHPDVLQNLKANTCVLTSFLDIHQMLLDLLYFKSKFKAPITRSSKGVSLLNSLPERSCGEAYIPDNECLCRRWDETPIDVSAPIAQQVSNVLLQEVKSRSDRAKCFEYSLRKVISVKLLLGYTVNFDRDETPIENKHYLVRLMTFPGQAIFEGIVHHDPSSERRTEVTEIERLDLYRGEVHCLPNLRQIYCYCKDNISGKL</sequence>
<dbReference type="InterPro" id="IPR017850">
    <property type="entry name" value="Alkaline_phosphatase_core_sf"/>
</dbReference>
<dbReference type="SUPFAM" id="SSF53649">
    <property type="entry name" value="Alkaline phosphatase-like"/>
    <property type="match status" value="1"/>
</dbReference>
<reference evidence="1" key="1">
    <citation type="journal article" date="2023" name="G3 (Bethesda)">
        <title>A reference genome for the long-term kleptoplast-retaining sea slug Elysia crispata morphotype clarki.</title>
        <authorList>
            <person name="Eastman K.E."/>
            <person name="Pendleton A.L."/>
            <person name="Shaikh M.A."/>
            <person name="Suttiyut T."/>
            <person name="Ogas R."/>
            <person name="Tomko P."/>
            <person name="Gavelis G."/>
            <person name="Widhalm J.R."/>
            <person name="Wisecaver J.H."/>
        </authorList>
    </citation>
    <scope>NUCLEOTIDE SEQUENCE</scope>
    <source>
        <strain evidence="1">ECLA1</strain>
    </source>
</reference>
<dbReference type="GO" id="GO:0005615">
    <property type="term" value="C:extracellular space"/>
    <property type="evidence" value="ECO:0007669"/>
    <property type="project" value="TreeGrafter"/>
</dbReference>
<evidence type="ECO:0000313" key="1">
    <source>
        <dbReference type="EMBL" id="KAK3741373.1"/>
    </source>
</evidence>
<dbReference type="EMBL" id="JAWDGP010006429">
    <property type="protein sequence ID" value="KAK3741373.1"/>
    <property type="molecule type" value="Genomic_DNA"/>
</dbReference>
<dbReference type="PANTHER" id="PTHR10974">
    <property type="entry name" value="FI08016P-RELATED"/>
    <property type="match status" value="1"/>
</dbReference>
<dbReference type="Gene3D" id="3.40.720.10">
    <property type="entry name" value="Alkaline Phosphatase, subunit A"/>
    <property type="match status" value="1"/>
</dbReference>
<comment type="caution">
    <text evidence="1">The sequence shown here is derived from an EMBL/GenBank/DDBJ whole genome shotgun (WGS) entry which is preliminary data.</text>
</comment>
<dbReference type="InterPro" id="IPR004245">
    <property type="entry name" value="DUF229"/>
</dbReference>
<dbReference type="FunFam" id="3.40.720.10:FF:000017">
    <property type="entry name" value="Predicted protein"/>
    <property type="match status" value="1"/>
</dbReference>
<evidence type="ECO:0000313" key="2">
    <source>
        <dbReference type="Proteomes" id="UP001283361"/>
    </source>
</evidence>
<accession>A0AAE0YEM5</accession>
<dbReference type="CDD" id="cd16021">
    <property type="entry name" value="ALP_like"/>
    <property type="match status" value="1"/>
</dbReference>
<dbReference type="PANTHER" id="PTHR10974:SF6">
    <property type="entry name" value="PROTEIN CBG19234"/>
    <property type="match status" value="1"/>
</dbReference>
<name>A0AAE0YEM5_9GAST</name>
<dbReference type="Pfam" id="PF02995">
    <property type="entry name" value="DUF229"/>
    <property type="match status" value="1"/>
</dbReference>
<dbReference type="Proteomes" id="UP001283361">
    <property type="component" value="Unassembled WGS sequence"/>
</dbReference>
<organism evidence="1 2">
    <name type="scientific">Elysia crispata</name>
    <name type="common">lettuce slug</name>
    <dbReference type="NCBI Taxonomy" id="231223"/>
    <lineage>
        <taxon>Eukaryota</taxon>
        <taxon>Metazoa</taxon>
        <taxon>Spiralia</taxon>
        <taxon>Lophotrochozoa</taxon>
        <taxon>Mollusca</taxon>
        <taxon>Gastropoda</taxon>
        <taxon>Heterobranchia</taxon>
        <taxon>Euthyneura</taxon>
        <taxon>Panpulmonata</taxon>
        <taxon>Sacoglossa</taxon>
        <taxon>Placobranchoidea</taxon>
        <taxon>Plakobranchidae</taxon>
        <taxon>Elysia</taxon>
    </lineage>
</organism>
<keyword evidence="2" id="KW-1185">Reference proteome</keyword>